<comment type="subcellular location">
    <subcellularLocation>
        <location evidence="1">Periplasm</location>
    </subcellularLocation>
</comment>
<comment type="caution">
    <text evidence="5">The sequence shown here is derived from an EMBL/GenBank/DDBJ whole genome shotgun (WGS) entry which is preliminary data.</text>
</comment>
<dbReference type="RefSeq" id="WP_183855124.1">
    <property type="nucleotide sequence ID" value="NZ_JACHOO010000003.1"/>
</dbReference>
<comment type="similarity">
    <text evidence="2">Belongs to the bacterial solute-binding protein 1 family.</text>
</comment>
<dbReference type="SUPFAM" id="SSF53850">
    <property type="entry name" value="Periplasmic binding protein-like II"/>
    <property type="match status" value="1"/>
</dbReference>
<proteinExistence type="inferred from homology"/>
<keyword evidence="3" id="KW-0574">Periplasm</keyword>
<evidence type="ECO:0000256" key="4">
    <source>
        <dbReference type="SAM" id="SignalP"/>
    </source>
</evidence>
<dbReference type="GO" id="GO:0042597">
    <property type="term" value="C:periplasmic space"/>
    <property type="evidence" value="ECO:0007669"/>
    <property type="project" value="UniProtKB-SubCell"/>
</dbReference>
<name>A0A7W9L1M5_9HYPH</name>
<evidence type="ECO:0000256" key="1">
    <source>
        <dbReference type="ARBA" id="ARBA00004418"/>
    </source>
</evidence>
<sequence>MQSRDRIRLKSALGAAAFGAALFAAGLAQAKTITVWCWDPNFNVAIMKEAGARYTKAHPDVTIEIVDFSKPDVEQKLQAGLASGVAEALPDIVLIEDYGAQKYLQSFPGSFAPLSGTVDYSGFAPYKVELMTLDGEVYGMPFDSGVTGLFYRKDYIEAAGYTAADMQNLTWDKFIEIGKAVEAKTGKKMLGYDTSDAGLTRIIMQSAGQWYFDKEGGLAIEGNAALKAALDVQKKIQEAGIYKPATGWNDWVAKFTSGDVAAVVTGVWITGTIKAQAEQSGKWGVAPIPTVDVPGAVAASNLGGSSWYVLASSDVKDEAIDLLDTVYAKDVDFYQTILQDRGAVGSLLAARTGAAYDTPDAFFGGEKIWQSFSKWLGEIPAVNYGIFTNEVDAAVAVQLPKLGKGESVDAAIEAIAAQAKVQVQ</sequence>
<dbReference type="EMBL" id="JACHOO010000003">
    <property type="protein sequence ID" value="MBB5752900.1"/>
    <property type="molecule type" value="Genomic_DNA"/>
</dbReference>
<dbReference type="AlphaFoldDB" id="A0A7W9L1M5"/>
<dbReference type="PANTHER" id="PTHR43649:SF32">
    <property type="entry name" value="SUGAR BINDING SECRETED PROTEIN"/>
    <property type="match status" value="1"/>
</dbReference>
<evidence type="ECO:0000313" key="6">
    <source>
        <dbReference type="Proteomes" id="UP000523821"/>
    </source>
</evidence>
<protein>
    <submittedName>
        <fullName evidence="5">Lactose/L-arabinose transport system substrate-binding protein</fullName>
    </submittedName>
</protein>
<dbReference type="Gene3D" id="3.40.190.10">
    <property type="entry name" value="Periplasmic binding protein-like II"/>
    <property type="match status" value="1"/>
</dbReference>
<dbReference type="Proteomes" id="UP000523821">
    <property type="component" value="Unassembled WGS sequence"/>
</dbReference>
<dbReference type="Pfam" id="PF13416">
    <property type="entry name" value="SBP_bac_8"/>
    <property type="match status" value="1"/>
</dbReference>
<organism evidence="5 6">
    <name type="scientific">Prosthecomicrobium pneumaticum</name>
    <dbReference type="NCBI Taxonomy" id="81895"/>
    <lineage>
        <taxon>Bacteria</taxon>
        <taxon>Pseudomonadati</taxon>
        <taxon>Pseudomonadota</taxon>
        <taxon>Alphaproteobacteria</taxon>
        <taxon>Hyphomicrobiales</taxon>
        <taxon>Kaistiaceae</taxon>
        <taxon>Prosthecomicrobium</taxon>
    </lineage>
</organism>
<evidence type="ECO:0000313" key="5">
    <source>
        <dbReference type="EMBL" id="MBB5752900.1"/>
    </source>
</evidence>
<keyword evidence="4" id="KW-0732">Signal</keyword>
<evidence type="ECO:0000256" key="2">
    <source>
        <dbReference type="ARBA" id="ARBA00008520"/>
    </source>
</evidence>
<dbReference type="PANTHER" id="PTHR43649">
    <property type="entry name" value="ARABINOSE-BINDING PROTEIN-RELATED"/>
    <property type="match status" value="1"/>
</dbReference>
<accession>A0A7W9L1M5</accession>
<gene>
    <name evidence="5" type="ORF">GGQ63_001954</name>
</gene>
<reference evidence="5 6" key="1">
    <citation type="submission" date="2020-08" db="EMBL/GenBank/DDBJ databases">
        <title>Genomic Encyclopedia of Type Strains, Phase IV (KMG-IV): sequencing the most valuable type-strain genomes for metagenomic binning, comparative biology and taxonomic classification.</title>
        <authorList>
            <person name="Goeker M."/>
        </authorList>
    </citation>
    <scope>NUCLEOTIDE SEQUENCE [LARGE SCALE GENOMIC DNA]</scope>
    <source>
        <strain evidence="5 6">DSM 16268</strain>
    </source>
</reference>
<dbReference type="InterPro" id="IPR050490">
    <property type="entry name" value="Bact_solute-bd_prot1"/>
</dbReference>
<dbReference type="InterPro" id="IPR006059">
    <property type="entry name" value="SBP"/>
</dbReference>
<evidence type="ECO:0000256" key="3">
    <source>
        <dbReference type="ARBA" id="ARBA00022764"/>
    </source>
</evidence>
<feature type="signal peptide" evidence="4">
    <location>
        <begin position="1"/>
        <end position="30"/>
    </location>
</feature>
<feature type="chain" id="PRO_5030540769" evidence="4">
    <location>
        <begin position="31"/>
        <end position="424"/>
    </location>
</feature>
<keyword evidence="6" id="KW-1185">Reference proteome</keyword>